<evidence type="ECO:0000313" key="5">
    <source>
        <dbReference type="Proteomes" id="UP001465976"/>
    </source>
</evidence>
<dbReference type="EMBL" id="JBAHYK010000028">
    <property type="protein sequence ID" value="KAL0580547.1"/>
    <property type="molecule type" value="Genomic_DNA"/>
</dbReference>
<keyword evidence="2" id="KW-0472">Membrane</keyword>
<feature type="compositionally biased region" description="Low complexity" evidence="1">
    <location>
        <begin position="277"/>
        <end position="289"/>
    </location>
</feature>
<feature type="region of interest" description="Disordered" evidence="1">
    <location>
        <begin position="176"/>
        <end position="215"/>
    </location>
</feature>
<keyword evidence="3" id="KW-0732">Signal</keyword>
<evidence type="ECO:0000256" key="1">
    <source>
        <dbReference type="SAM" id="MobiDB-lite"/>
    </source>
</evidence>
<comment type="caution">
    <text evidence="4">The sequence shown here is derived from an EMBL/GenBank/DDBJ whole genome shotgun (WGS) entry which is preliminary data.</text>
</comment>
<evidence type="ECO:0000313" key="4">
    <source>
        <dbReference type="EMBL" id="KAL0580547.1"/>
    </source>
</evidence>
<feature type="region of interest" description="Disordered" evidence="1">
    <location>
        <begin position="120"/>
        <end position="155"/>
    </location>
</feature>
<feature type="compositionally biased region" description="Low complexity" evidence="1">
    <location>
        <begin position="196"/>
        <end position="215"/>
    </location>
</feature>
<sequence length="419" mass="46112">MRMETSWKNSWFILTVALPLSSSLKIDPIPADPPVIQGQPVTFTWHREPNDPSNFAIGKEELSGVAQGFNFSQSGIATIDNPSLPSGNATLSFVNTGQFMIVAVALPEAARNFPIIGSQKVSVAPSSSPTEGISSSRSTSFETSQDESSSSRSITSISKSAELDFSSIMTSSTQVAAPTGSAITRQSDGTTRSMQTNPTSTPNASSSSSLHSSPDTKKTAIIIGTTIAATIVVFAVAGILVCYRWRRYRFDFKSGMWHPRNPDTEKKRRRKPQGAGPSMSVSYSLPSSLIETPSSENLEDDARLQNRIATWRSHNMATREPPRARQLLAAEPQVGARTERQMKIEERIFELQVQMLSLNDKLRIERVVGRSDVVPLESERPEETERQLAEVKEMIEKLKIVQGGWWARELSDEVPKELL</sequence>
<proteinExistence type="predicted"/>
<feature type="region of interest" description="Disordered" evidence="1">
    <location>
        <begin position="256"/>
        <end position="299"/>
    </location>
</feature>
<keyword evidence="2" id="KW-0812">Transmembrane</keyword>
<accession>A0ABR3FYE2</accession>
<name>A0ABR3FYE2_9AGAR</name>
<evidence type="ECO:0000256" key="2">
    <source>
        <dbReference type="SAM" id="Phobius"/>
    </source>
</evidence>
<feature type="compositionally biased region" description="Low complexity" evidence="1">
    <location>
        <begin position="126"/>
        <end position="155"/>
    </location>
</feature>
<keyword evidence="5" id="KW-1185">Reference proteome</keyword>
<feature type="compositionally biased region" description="Polar residues" evidence="1">
    <location>
        <begin position="176"/>
        <end position="195"/>
    </location>
</feature>
<feature type="chain" id="PRO_5045483326" evidence="3">
    <location>
        <begin position="24"/>
        <end position="419"/>
    </location>
</feature>
<feature type="transmembrane region" description="Helical" evidence="2">
    <location>
        <begin position="220"/>
        <end position="243"/>
    </location>
</feature>
<protein>
    <submittedName>
        <fullName evidence="4">Uncharacterized protein</fullName>
    </submittedName>
</protein>
<keyword evidence="2" id="KW-1133">Transmembrane helix</keyword>
<reference evidence="4 5" key="1">
    <citation type="submission" date="2024-02" db="EMBL/GenBank/DDBJ databases">
        <title>A draft genome for the cacao thread blight pathogen Marasmius crinis-equi.</title>
        <authorList>
            <person name="Cohen S.P."/>
            <person name="Baruah I.K."/>
            <person name="Amoako-Attah I."/>
            <person name="Bukari Y."/>
            <person name="Meinhardt L.W."/>
            <person name="Bailey B.A."/>
        </authorList>
    </citation>
    <scope>NUCLEOTIDE SEQUENCE [LARGE SCALE GENOMIC DNA]</scope>
    <source>
        <strain evidence="4 5">GH-76</strain>
    </source>
</reference>
<evidence type="ECO:0000256" key="3">
    <source>
        <dbReference type="SAM" id="SignalP"/>
    </source>
</evidence>
<organism evidence="4 5">
    <name type="scientific">Marasmius crinis-equi</name>
    <dbReference type="NCBI Taxonomy" id="585013"/>
    <lineage>
        <taxon>Eukaryota</taxon>
        <taxon>Fungi</taxon>
        <taxon>Dikarya</taxon>
        <taxon>Basidiomycota</taxon>
        <taxon>Agaricomycotina</taxon>
        <taxon>Agaricomycetes</taxon>
        <taxon>Agaricomycetidae</taxon>
        <taxon>Agaricales</taxon>
        <taxon>Marasmiineae</taxon>
        <taxon>Marasmiaceae</taxon>
        <taxon>Marasmius</taxon>
    </lineage>
</organism>
<gene>
    <name evidence="4" type="ORF">V5O48_001452</name>
</gene>
<feature type="signal peptide" evidence="3">
    <location>
        <begin position="1"/>
        <end position="23"/>
    </location>
</feature>
<dbReference type="Proteomes" id="UP001465976">
    <property type="component" value="Unassembled WGS sequence"/>
</dbReference>